<dbReference type="RefSeq" id="WP_138852998.1">
    <property type="nucleotide sequence ID" value="NZ_CP040710.1"/>
</dbReference>
<proteinExistence type="predicted"/>
<accession>A0A5B7SU80</accession>
<organism evidence="1 2">
    <name type="scientific">Aggregatimonas sangjinii</name>
    <dbReference type="NCBI Taxonomy" id="2583587"/>
    <lineage>
        <taxon>Bacteria</taxon>
        <taxon>Pseudomonadati</taxon>
        <taxon>Bacteroidota</taxon>
        <taxon>Flavobacteriia</taxon>
        <taxon>Flavobacteriales</taxon>
        <taxon>Flavobacteriaceae</taxon>
        <taxon>Aggregatimonas</taxon>
    </lineage>
</organism>
<dbReference type="KEGG" id="asag:FGM00_11250"/>
<name>A0A5B7SU80_9FLAO</name>
<evidence type="ECO:0000313" key="1">
    <source>
        <dbReference type="EMBL" id="QCX00653.1"/>
    </source>
</evidence>
<dbReference type="Proteomes" id="UP000310017">
    <property type="component" value="Chromosome"/>
</dbReference>
<protein>
    <submittedName>
        <fullName evidence="1">Uncharacterized protein</fullName>
    </submittedName>
</protein>
<reference evidence="1 2" key="1">
    <citation type="submission" date="2019-05" db="EMBL/GenBank/DDBJ databases">
        <title>Genome sequencing of F202Z8.</title>
        <authorList>
            <person name="Kwon Y.M."/>
        </authorList>
    </citation>
    <scope>NUCLEOTIDE SEQUENCE [LARGE SCALE GENOMIC DNA]</scope>
    <source>
        <strain evidence="1 2">F202Z8</strain>
    </source>
</reference>
<keyword evidence="2" id="KW-1185">Reference proteome</keyword>
<evidence type="ECO:0000313" key="2">
    <source>
        <dbReference type="Proteomes" id="UP000310017"/>
    </source>
</evidence>
<gene>
    <name evidence="1" type="ORF">FGM00_11250</name>
</gene>
<sequence>MNLEWLFRLSCKKLLNRRKGTAVSLQKDRVHFGSDDTVFEDKLRPNSDSRPVVATLRISYNRRKSEHLKHHKKTISKKVSHIEVVDISKKLILNNQMQQRRLVQRQKEFLQQASLGENPLL</sequence>
<dbReference type="AlphaFoldDB" id="A0A5B7SU80"/>
<dbReference type="EMBL" id="CP040710">
    <property type="protein sequence ID" value="QCX00653.1"/>
    <property type="molecule type" value="Genomic_DNA"/>
</dbReference>